<dbReference type="PANTHER" id="PTHR30157:SF0">
    <property type="entry name" value="NADPH-DEPENDENT FERRIC-CHELATE REDUCTASE"/>
    <property type="match status" value="1"/>
</dbReference>
<dbReference type="RefSeq" id="WP_141641190.1">
    <property type="nucleotide sequence ID" value="NZ_VIFM01000012.1"/>
</dbReference>
<accession>A0A540X755</accession>
<dbReference type="PANTHER" id="PTHR30157">
    <property type="entry name" value="FERRIC REDUCTASE, NADPH-DEPENDENT"/>
    <property type="match status" value="1"/>
</dbReference>
<dbReference type="InterPro" id="IPR017927">
    <property type="entry name" value="FAD-bd_FR_type"/>
</dbReference>
<evidence type="ECO:0000256" key="1">
    <source>
        <dbReference type="ARBA" id="ARBA00035644"/>
    </source>
</evidence>
<protein>
    <submittedName>
        <fullName evidence="3">Siderophore-interacting protein</fullName>
    </submittedName>
</protein>
<evidence type="ECO:0000313" key="3">
    <source>
        <dbReference type="EMBL" id="TQF17095.1"/>
    </source>
</evidence>
<dbReference type="Gene3D" id="3.40.50.80">
    <property type="entry name" value="Nucleotide-binding domain of ferredoxin-NADP reductase (FNR) module"/>
    <property type="match status" value="1"/>
</dbReference>
<dbReference type="Proteomes" id="UP000315369">
    <property type="component" value="Unassembled WGS sequence"/>
</dbReference>
<dbReference type="GO" id="GO:0016491">
    <property type="term" value="F:oxidoreductase activity"/>
    <property type="evidence" value="ECO:0007669"/>
    <property type="project" value="InterPro"/>
</dbReference>
<dbReference type="InterPro" id="IPR007037">
    <property type="entry name" value="SIP_rossman_dom"/>
</dbReference>
<organism evidence="3 4">
    <name type="scientific">Myxococcus llanfairpwllgwyngyllgogerychwyrndrobwllllantysiliogogogochensis</name>
    <dbReference type="NCBI Taxonomy" id="2590453"/>
    <lineage>
        <taxon>Bacteria</taxon>
        <taxon>Pseudomonadati</taxon>
        <taxon>Myxococcota</taxon>
        <taxon>Myxococcia</taxon>
        <taxon>Myxococcales</taxon>
        <taxon>Cystobacterineae</taxon>
        <taxon>Myxococcaceae</taxon>
        <taxon>Myxococcus</taxon>
    </lineage>
</organism>
<feature type="domain" description="FAD-binding FR-type" evidence="2">
    <location>
        <begin position="15"/>
        <end position="114"/>
    </location>
</feature>
<dbReference type="Pfam" id="PF08021">
    <property type="entry name" value="FAD_binding_9"/>
    <property type="match status" value="1"/>
</dbReference>
<dbReference type="PROSITE" id="PS51384">
    <property type="entry name" value="FAD_FR"/>
    <property type="match status" value="1"/>
</dbReference>
<evidence type="ECO:0000259" key="2">
    <source>
        <dbReference type="PROSITE" id="PS51384"/>
    </source>
</evidence>
<proteinExistence type="inferred from homology"/>
<dbReference type="InterPro" id="IPR039261">
    <property type="entry name" value="FNR_nucleotide-bd"/>
</dbReference>
<dbReference type="InterPro" id="IPR013113">
    <property type="entry name" value="SIP_FAD-bd"/>
</dbReference>
<dbReference type="OrthoDB" id="9814826at2"/>
<dbReference type="EMBL" id="VIFM01000012">
    <property type="protein sequence ID" value="TQF17095.1"/>
    <property type="molecule type" value="Genomic_DNA"/>
</dbReference>
<reference evidence="3 4" key="1">
    <citation type="submission" date="2019-06" db="EMBL/GenBank/DDBJ databases">
        <authorList>
            <person name="Livingstone P."/>
            <person name="Whitworth D."/>
        </authorList>
    </citation>
    <scope>NUCLEOTIDE SEQUENCE [LARGE SCALE GENOMIC DNA]</scope>
    <source>
        <strain evidence="3 4">AM401</strain>
    </source>
</reference>
<dbReference type="Gene3D" id="2.40.30.10">
    <property type="entry name" value="Translation factors"/>
    <property type="match status" value="1"/>
</dbReference>
<sequence>MASGQAIIGGLLGRFLFKEARVGQVRDVSPHFRWMEWVGEGLRDVEWSPGDKVQVFLPDVGMRTYTPLGWDSTLGSTRFLVYMHGDSPGARWGRDLKVGDRCQFFGPRGSLALQSLPGPVVLFGDETSFAVAHTLKNLKAGSADVEHVFEVSSRGESEGVLGELGLAGASVVEKRSDEAHLADVEARLRAALERRRGAHLVLTGRAHAIQAVRARLRSSGIAHAGQKVKAYWAEGKSGLD</sequence>
<dbReference type="Pfam" id="PF04954">
    <property type="entry name" value="SIP"/>
    <property type="match status" value="1"/>
</dbReference>
<comment type="caution">
    <text evidence="3">The sequence shown here is derived from an EMBL/GenBank/DDBJ whole genome shotgun (WGS) entry which is preliminary data.</text>
</comment>
<keyword evidence="4" id="KW-1185">Reference proteome</keyword>
<name>A0A540X755_9BACT</name>
<evidence type="ECO:0000313" key="4">
    <source>
        <dbReference type="Proteomes" id="UP000315369"/>
    </source>
</evidence>
<dbReference type="CDD" id="cd06193">
    <property type="entry name" value="siderophore_interacting"/>
    <property type="match status" value="1"/>
</dbReference>
<dbReference type="AlphaFoldDB" id="A0A540X755"/>
<gene>
    <name evidence="3" type="ORF">FJV41_04670</name>
</gene>
<comment type="similarity">
    <text evidence="1">Belongs to the SIP oxidoreductase family.</text>
</comment>
<dbReference type="InterPro" id="IPR017938">
    <property type="entry name" value="Riboflavin_synthase-like_b-brl"/>
</dbReference>
<dbReference type="InterPro" id="IPR039374">
    <property type="entry name" value="SIP_fam"/>
</dbReference>
<dbReference type="SUPFAM" id="SSF63380">
    <property type="entry name" value="Riboflavin synthase domain-like"/>
    <property type="match status" value="1"/>
</dbReference>